<dbReference type="SUPFAM" id="SSF50685">
    <property type="entry name" value="Barwin-like endoglucanases"/>
    <property type="match status" value="1"/>
</dbReference>
<evidence type="ECO:0000256" key="1">
    <source>
        <dbReference type="ARBA" id="ARBA00000966"/>
    </source>
</evidence>
<protein>
    <recommendedName>
        <fullName evidence="3">cellulase</fullName>
        <ecNumber evidence="3">3.2.1.4</ecNumber>
    </recommendedName>
</protein>
<evidence type="ECO:0000259" key="10">
    <source>
        <dbReference type="Pfam" id="PF02015"/>
    </source>
</evidence>
<dbReference type="InterPro" id="IPR052288">
    <property type="entry name" value="GH45_Enzymes"/>
</dbReference>
<comment type="catalytic activity">
    <reaction evidence="1">
        <text>Endohydrolysis of (1-&gt;4)-beta-D-glucosidic linkages in cellulose, lichenin and cereal beta-D-glucans.</text>
        <dbReference type="EC" id="3.2.1.4"/>
    </reaction>
</comment>
<dbReference type="InterPro" id="IPR000334">
    <property type="entry name" value="Glyco_hydro_45"/>
</dbReference>
<evidence type="ECO:0000256" key="7">
    <source>
        <dbReference type="ARBA" id="ARBA00023295"/>
    </source>
</evidence>
<feature type="compositionally biased region" description="Pro residues" evidence="9">
    <location>
        <begin position="161"/>
        <end position="207"/>
    </location>
</feature>
<proteinExistence type="inferred from homology"/>
<dbReference type="InterPro" id="IPR036908">
    <property type="entry name" value="RlpA-like_sf"/>
</dbReference>
<dbReference type="PANTHER" id="PTHR39730:SF1">
    <property type="entry name" value="ENDOGLUCANASE 1"/>
    <property type="match status" value="1"/>
</dbReference>
<dbReference type="EC" id="3.2.1.4" evidence="3"/>
<sequence length="250" mass="26486">MLRAGLHQPEPRGRQRVPVGRGAPEPGQQEARRAGHEHRLRRHWRSQLRSLRGRRIPGAGQGQFTSGCTKQFSGYSSSAFDCGNNYGGCSARSGCSALPSELQAGCHWRHDWYMWLASSGKTNNPYVSFRRVRCPQQLTDISGSVPLDDASWPEHTGATPPATPSPTPSPTPKPTPSGSPPPPSPTRSPTPSPTPSSSPSPEAPTPSPSYGLGSPVPWQDNPSPSEVDRAGRCALVPVGPVAAAALAALL</sequence>
<evidence type="ECO:0000313" key="11">
    <source>
        <dbReference type="EMBL" id="CAK0868656.1"/>
    </source>
</evidence>
<comment type="caution">
    <text evidence="11">The sequence shown here is derived from an EMBL/GenBank/DDBJ whole genome shotgun (WGS) entry which is preliminary data.</text>
</comment>
<evidence type="ECO:0000256" key="9">
    <source>
        <dbReference type="SAM" id="MobiDB-lite"/>
    </source>
</evidence>
<dbReference type="EMBL" id="CAUYUJ010016770">
    <property type="protein sequence ID" value="CAK0868656.1"/>
    <property type="molecule type" value="Genomic_DNA"/>
</dbReference>
<accession>A0ABN9V7D7</accession>
<keyword evidence="6" id="KW-0119">Carbohydrate metabolism</keyword>
<gene>
    <name evidence="11" type="ORF">PCOR1329_LOCUS55243</name>
</gene>
<organism evidence="11 12">
    <name type="scientific">Prorocentrum cordatum</name>
    <dbReference type="NCBI Taxonomy" id="2364126"/>
    <lineage>
        <taxon>Eukaryota</taxon>
        <taxon>Sar</taxon>
        <taxon>Alveolata</taxon>
        <taxon>Dinophyceae</taxon>
        <taxon>Prorocentrales</taxon>
        <taxon>Prorocentraceae</taxon>
        <taxon>Prorocentrum</taxon>
    </lineage>
</organism>
<evidence type="ECO:0000256" key="6">
    <source>
        <dbReference type="ARBA" id="ARBA00023277"/>
    </source>
</evidence>
<feature type="region of interest" description="Disordered" evidence="9">
    <location>
        <begin position="1"/>
        <end position="41"/>
    </location>
</feature>
<name>A0ABN9V7D7_9DINO</name>
<evidence type="ECO:0000256" key="8">
    <source>
        <dbReference type="ARBA" id="ARBA00023326"/>
    </source>
</evidence>
<keyword evidence="12" id="KW-1185">Reference proteome</keyword>
<dbReference type="PANTHER" id="PTHR39730">
    <property type="entry name" value="ENDOGLUCANASE 1"/>
    <property type="match status" value="1"/>
</dbReference>
<keyword evidence="5" id="KW-0136">Cellulose degradation</keyword>
<keyword evidence="7" id="KW-0326">Glycosidase</keyword>
<evidence type="ECO:0000256" key="3">
    <source>
        <dbReference type="ARBA" id="ARBA00012601"/>
    </source>
</evidence>
<dbReference type="Proteomes" id="UP001189429">
    <property type="component" value="Unassembled WGS sequence"/>
</dbReference>
<evidence type="ECO:0000256" key="4">
    <source>
        <dbReference type="ARBA" id="ARBA00022801"/>
    </source>
</evidence>
<feature type="domain" description="Glycosyl hydrolases family 45 active site" evidence="10">
    <location>
        <begin position="55"/>
        <end position="143"/>
    </location>
</feature>
<reference evidence="11" key="1">
    <citation type="submission" date="2023-10" db="EMBL/GenBank/DDBJ databases">
        <authorList>
            <person name="Chen Y."/>
            <person name="Shah S."/>
            <person name="Dougan E. K."/>
            <person name="Thang M."/>
            <person name="Chan C."/>
        </authorList>
    </citation>
    <scope>NUCLEOTIDE SEQUENCE [LARGE SCALE GENOMIC DNA]</scope>
</reference>
<feature type="region of interest" description="Disordered" evidence="9">
    <location>
        <begin position="140"/>
        <end position="228"/>
    </location>
</feature>
<keyword evidence="8" id="KW-0624">Polysaccharide degradation</keyword>
<evidence type="ECO:0000313" key="12">
    <source>
        <dbReference type="Proteomes" id="UP001189429"/>
    </source>
</evidence>
<comment type="similarity">
    <text evidence="2">Belongs to the glycosyl hydrolase 45 (cellulase K) family.</text>
</comment>
<evidence type="ECO:0000256" key="5">
    <source>
        <dbReference type="ARBA" id="ARBA00023001"/>
    </source>
</evidence>
<keyword evidence="4" id="KW-0378">Hydrolase</keyword>
<evidence type="ECO:0000256" key="2">
    <source>
        <dbReference type="ARBA" id="ARBA00007793"/>
    </source>
</evidence>
<dbReference type="Gene3D" id="2.40.40.10">
    <property type="entry name" value="RlpA-like domain"/>
    <property type="match status" value="1"/>
</dbReference>
<dbReference type="Pfam" id="PF02015">
    <property type="entry name" value="Glyco_hydro_45"/>
    <property type="match status" value="1"/>
</dbReference>